<proteinExistence type="predicted"/>
<dbReference type="AlphaFoldDB" id="A0A0C3EYX2"/>
<evidence type="ECO:0000313" key="2">
    <source>
        <dbReference type="Proteomes" id="UP000054166"/>
    </source>
</evidence>
<dbReference type="InParanoid" id="A0A0C3EYX2"/>
<sequence length="204" mass="23008">MCPLYPLELPVLEELTIFSTRIDYSYIEPITPLPRLKHVHYAGKFGQYDLGIFSALCELAPRLTHFRYSGIHATSNVALDLEAVVDGNQSSSNCSGLPDTVSRVVVQPDTVYNHAIHGPHYIRMMAMLKRLAQRGRDSGIIILPADETQTYLGSWKAMEAEWLDRIHGGQGCWYENSARSVALLEQLFEMSYIHRGDCLLPSLR</sequence>
<accession>A0A0C3EYX2</accession>
<protein>
    <submittedName>
        <fullName evidence="1">Uncharacterized protein</fullName>
    </submittedName>
</protein>
<evidence type="ECO:0000313" key="1">
    <source>
        <dbReference type="EMBL" id="KIM77730.1"/>
    </source>
</evidence>
<reference evidence="1 2" key="1">
    <citation type="submission" date="2014-04" db="EMBL/GenBank/DDBJ databases">
        <authorList>
            <consortium name="DOE Joint Genome Institute"/>
            <person name="Kuo A."/>
            <person name="Tarkka M."/>
            <person name="Buscot F."/>
            <person name="Kohler A."/>
            <person name="Nagy L.G."/>
            <person name="Floudas D."/>
            <person name="Copeland A."/>
            <person name="Barry K.W."/>
            <person name="Cichocki N."/>
            <person name="Veneault-Fourrey C."/>
            <person name="LaButti K."/>
            <person name="Lindquist E.A."/>
            <person name="Lipzen A."/>
            <person name="Lundell T."/>
            <person name="Morin E."/>
            <person name="Murat C."/>
            <person name="Sun H."/>
            <person name="Tunlid A."/>
            <person name="Henrissat B."/>
            <person name="Grigoriev I.V."/>
            <person name="Hibbett D.S."/>
            <person name="Martin F."/>
            <person name="Nordberg H.P."/>
            <person name="Cantor M.N."/>
            <person name="Hua S.X."/>
        </authorList>
    </citation>
    <scope>NUCLEOTIDE SEQUENCE [LARGE SCALE GENOMIC DNA]</scope>
    <source>
        <strain evidence="1 2">F 1598</strain>
    </source>
</reference>
<keyword evidence="2" id="KW-1185">Reference proteome</keyword>
<name>A0A0C3EYX2_PILCF</name>
<dbReference type="Proteomes" id="UP000054166">
    <property type="component" value="Unassembled WGS sequence"/>
</dbReference>
<gene>
    <name evidence="1" type="ORF">PILCRDRAFT_825173</name>
</gene>
<organism evidence="1 2">
    <name type="scientific">Piloderma croceum (strain F 1598)</name>
    <dbReference type="NCBI Taxonomy" id="765440"/>
    <lineage>
        <taxon>Eukaryota</taxon>
        <taxon>Fungi</taxon>
        <taxon>Dikarya</taxon>
        <taxon>Basidiomycota</taxon>
        <taxon>Agaricomycotina</taxon>
        <taxon>Agaricomycetes</taxon>
        <taxon>Agaricomycetidae</taxon>
        <taxon>Atheliales</taxon>
        <taxon>Atheliaceae</taxon>
        <taxon>Piloderma</taxon>
    </lineage>
</organism>
<dbReference type="HOGENOM" id="CLU_1349113_0_0_1"/>
<dbReference type="EMBL" id="KN833022">
    <property type="protein sequence ID" value="KIM77730.1"/>
    <property type="molecule type" value="Genomic_DNA"/>
</dbReference>
<reference evidence="2" key="2">
    <citation type="submission" date="2015-01" db="EMBL/GenBank/DDBJ databases">
        <title>Evolutionary Origins and Diversification of the Mycorrhizal Mutualists.</title>
        <authorList>
            <consortium name="DOE Joint Genome Institute"/>
            <consortium name="Mycorrhizal Genomics Consortium"/>
            <person name="Kohler A."/>
            <person name="Kuo A."/>
            <person name="Nagy L.G."/>
            <person name="Floudas D."/>
            <person name="Copeland A."/>
            <person name="Barry K.W."/>
            <person name="Cichocki N."/>
            <person name="Veneault-Fourrey C."/>
            <person name="LaButti K."/>
            <person name="Lindquist E.A."/>
            <person name="Lipzen A."/>
            <person name="Lundell T."/>
            <person name="Morin E."/>
            <person name="Murat C."/>
            <person name="Riley R."/>
            <person name="Ohm R."/>
            <person name="Sun H."/>
            <person name="Tunlid A."/>
            <person name="Henrissat B."/>
            <person name="Grigoriev I.V."/>
            <person name="Hibbett D.S."/>
            <person name="Martin F."/>
        </authorList>
    </citation>
    <scope>NUCLEOTIDE SEQUENCE [LARGE SCALE GENOMIC DNA]</scope>
    <source>
        <strain evidence="2">F 1598</strain>
    </source>
</reference>